<keyword evidence="1" id="KW-0238">DNA-binding</keyword>
<evidence type="ECO:0000256" key="1">
    <source>
        <dbReference type="PROSITE-ProRule" id="PRU00267"/>
    </source>
</evidence>
<dbReference type="SMART" id="SM00398">
    <property type="entry name" value="HMG"/>
    <property type="match status" value="1"/>
</dbReference>
<dbReference type="Pfam" id="PF00505">
    <property type="entry name" value="HMG_box"/>
    <property type="match status" value="1"/>
</dbReference>
<accession>A0A1A9X3P8</accession>
<evidence type="ECO:0000313" key="4">
    <source>
        <dbReference type="Proteomes" id="UP000091820"/>
    </source>
</evidence>
<dbReference type="SUPFAM" id="SSF47095">
    <property type="entry name" value="HMG-box"/>
    <property type="match status" value="1"/>
</dbReference>
<dbReference type="EnsemblMetazoa" id="GBRI043151-RA">
    <property type="protein sequence ID" value="GBRI043151-PA"/>
    <property type="gene ID" value="GBRI043151"/>
</dbReference>
<reference evidence="4" key="1">
    <citation type="submission" date="2014-03" db="EMBL/GenBank/DDBJ databases">
        <authorList>
            <person name="Aksoy S."/>
            <person name="Warren W."/>
            <person name="Wilson R.K."/>
        </authorList>
    </citation>
    <scope>NUCLEOTIDE SEQUENCE [LARGE SCALE GENOMIC DNA]</scope>
    <source>
        <strain evidence="4">IAEA</strain>
    </source>
</reference>
<keyword evidence="1" id="KW-0539">Nucleus</keyword>
<dbReference type="PROSITE" id="PS50118">
    <property type="entry name" value="HMG_BOX_2"/>
    <property type="match status" value="1"/>
</dbReference>
<sequence>MPRSNEKMDKNKYLCCGCLSEEKVIQAPEKSACKVELYMNSTAPTAFFVYLYEFRQILKQGGARKLRQVDICKTAGKNWRKLSECGKQPYKIWAKKNREKRRCVIKAKRQRVKKAKNSCQDLNA</sequence>
<evidence type="ECO:0000313" key="3">
    <source>
        <dbReference type="EnsemblMetazoa" id="GBRI043151-PA"/>
    </source>
</evidence>
<dbReference type="Proteomes" id="UP000091820">
    <property type="component" value="Unassembled WGS sequence"/>
</dbReference>
<dbReference type="InterPro" id="IPR036910">
    <property type="entry name" value="HMG_box_dom_sf"/>
</dbReference>
<dbReference type="Gene3D" id="1.10.30.10">
    <property type="entry name" value="High mobility group box domain"/>
    <property type="match status" value="1"/>
</dbReference>
<name>A0A1A9X3P8_9MUSC</name>
<evidence type="ECO:0000259" key="2">
    <source>
        <dbReference type="PROSITE" id="PS50118"/>
    </source>
</evidence>
<feature type="domain" description="HMG box" evidence="2">
    <location>
        <begin position="40"/>
        <end position="109"/>
    </location>
</feature>
<proteinExistence type="predicted"/>
<keyword evidence="4" id="KW-1185">Reference proteome</keyword>
<reference evidence="3" key="2">
    <citation type="submission" date="2020-05" db="UniProtKB">
        <authorList>
            <consortium name="EnsemblMetazoa"/>
        </authorList>
    </citation>
    <scope>IDENTIFICATION</scope>
    <source>
        <strain evidence="3">IAEA</strain>
    </source>
</reference>
<dbReference type="InterPro" id="IPR009071">
    <property type="entry name" value="HMG_box_dom"/>
</dbReference>
<dbReference type="VEuPathDB" id="VectorBase:GBRI043151"/>
<protein>
    <recommendedName>
        <fullName evidence="2">HMG box domain-containing protein</fullName>
    </recommendedName>
</protein>
<feature type="DNA-binding region" description="HMG box" evidence="1">
    <location>
        <begin position="40"/>
        <end position="109"/>
    </location>
</feature>
<organism evidence="3 4">
    <name type="scientific">Glossina brevipalpis</name>
    <dbReference type="NCBI Taxonomy" id="37001"/>
    <lineage>
        <taxon>Eukaryota</taxon>
        <taxon>Metazoa</taxon>
        <taxon>Ecdysozoa</taxon>
        <taxon>Arthropoda</taxon>
        <taxon>Hexapoda</taxon>
        <taxon>Insecta</taxon>
        <taxon>Pterygota</taxon>
        <taxon>Neoptera</taxon>
        <taxon>Endopterygota</taxon>
        <taxon>Diptera</taxon>
        <taxon>Brachycera</taxon>
        <taxon>Muscomorpha</taxon>
        <taxon>Hippoboscoidea</taxon>
        <taxon>Glossinidae</taxon>
        <taxon>Glossina</taxon>
    </lineage>
</organism>
<dbReference type="GO" id="GO:0003677">
    <property type="term" value="F:DNA binding"/>
    <property type="evidence" value="ECO:0007669"/>
    <property type="project" value="UniProtKB-UniRule"/>
</dbReference>
<dbReference type="AlphaFoldDB" id="A0A1A9X3P8"/>
<dbReference type="GO" id="GO:0005634">
    <property type="term" value="C:nucleus"/>
    <property type="evidence" value="ECO:0007669"/>
    <property type="project" value="UniProtKB-UniRule"/>
</dbReference>